<name>A0ACA9LDF5_9GLOM</name>
<gene>
    <name evidence="1" type="ORF">SCALOS_LOCUS4122</name>
</gene>
<dbReference type="Proteomes" id="UP000789860">
    <property type="component" value="Unassembled WGS sequence"/>
</dbReference>
<sequence>AIIIVLIFTLSLYFLDVSILLEPLNTDLNEIAFQSNESNEDSSIVSNGQLKLTKTIDTEDDITLNQVNSTQIDDTKVNHDKINDEQVDNNKVNDTQPDTQILTQFNDTKTDDIQIKDTQIKDTQIKDTQIIESQVNNTQIIDSQVNDTQVNNDNTKFNDIDMQINKTQSNNMQVNNTQVNAAFTQDDDDTRLNAVIIVLVRNSELHPLRKTMRSFEDRWNKKYNYPYVFLNDQEFTQEFKDMTGALTNAKTYYGLIPKHMWGYPSWIDQARAAETRRDMGSRNILYGDSESYRHMCRFNSGFFFRHELIENFDYYWRLEPGVDFTCDIDYDTFKYIKENNITYGFTIALLEMTETIPTLWRTVLDFLFKYPQHIADNNFAYFISRDDMANYNGNFEIGDLNFYRSEQYLQFFDFLDQAGGFYYERWGDAPIHSIALLLFLERSQIHFFNDIGYSHPPFQHCPVNKDFHNSGKCYCDPASNFDLEWGSCTKDWLMI</sequence>
<proteinExistence type="predicted"/>
<comment type="caution">
    <text evidence="1">The sequence shown here is derived from an EMBL/GenBank/DDBJ whole genome shotgun (WGS) entry which is preliminary data.</text>
</comment>
<keyword evidence="2" id="KW-1185">Reference proteome</keyword>
<dbReference type="EMBL" id="CAJVPM010005305">
    <property type="protein sequence ID" value="CAG8522386.1"/>
    <property type="molecule type" value="Genomic_DNA"/>
</dbReference>
<evidence type="ECO:0000313" key="2">
    <source>
        <dbReference type="Proteomes" id="UP000789860"/>
    </source>
</evidence>
<accession>A0ACA9LDF5</accession>
<evidence type="ECO:0000313" key="1">
    <source>
        <dbReference type="EMBL" id="CAG8522386.1"/>
    </source>
</evidence>
<protein>
    <submittedName>
        <fullName evidence="1">9972_t:CDS:1</fullName>
    </submittedName>
</protein>
<reference evidence="1" key="1">
    <citation type="submission" date="2021-06" db="EMBL/GenBank/DDBJ databases">
        <authorList>
            <person name="Kallberg Y."/>
            <person name="Tangrot J."/>
            <person name="Rosling A."/>
        </authorList>
    </citation>
    <scope>NUCLEOTIDE SEQUENCE</scope>
    <source>
        <strain evidence="1">AU212A</strain>
    </source>
</reference>
<organism evidence="1 2">
    <name type="scientific">Scutellospora calospora</name>
    <dbReference type="NCBI Taxonomy" id="85575"/>
    <lineage>
        <taxon>Eukaryota</taxon>
        <taxon>Fungi</taxon>
        <taxon>Fungi incertae sedis</taxon>
        <taxon>Mucoromycota</taxon>
        <taxon>Glomeromycotina</taxon>
        <taxon>Glomeromycetes</taxon>
        <taxon>Diversisporales</taxon>
        <taxon>Gigasporaceae</taxon>
        <taxon>Scutellospora</taxon>
    </lineage>
</organism>
<feature type="non-terminal residue" evidence="1">
    <location>
        <position position="1"/>
    </location>
</feature>